<keyword evidence="3" id="KW-1185">Reference proteome</keyword>
<dbReference type="Gene3D" id="3.30.70.270">
    <property type="match status" value="1"/>
</dbReference>
<feature type="domain" description="GGDEF" evidence="1">
    <location>
        <begin position="8"/>
        <end position="51"/>
    </location>
</feature>
<protein>
    <submittedName>
        <fullName evidence="2">GGDEF domain-containing protein</fullName>
    </submittedName>
</protein>
<name>A0ABS8I442_9NOSO</name>
<dbReference type="RefSeq" id="WP_309143366.1">
    <property type="nucleotide sequence ID" value="NZ_JAIVFQ010000006.1"/>
</dbReference>
<dbReference type="EMBL" id="JAIVFQ010000006">
    <property type="protein sequence ID" value="MCC5598958.1"/>
    <property type="molecule type" value="Genomic_DNA"/>
</dbReference>
<evidence type="ECO:0000259" key="1">
    <source>
        <dbReference type="Pfam" id="PF00990"/>
    </source>
</evidence>
<dbReference type="InterPro" id="IPR000160">
    <property type="entry name" value="GGDEF_dom"/>
</dbReference>
<proteinExistence type="predicted"/>
<comment type="caution">
    <text evidence="2">The sequence shown here is derived from an EMBL/GenBank/DDBJ whole genome shotgun (WGS) entry which is preliminary data.</text>
</comment>
<dbReference type="InterPro" id="IPR043128">
    <property type="entry name" value="Rev_trsase/Diguanyl_cyclase"/>
</dbReference>
<dbReference type="SUPFAM" id="SSF55073">
    <property type="entry name" value="Nucleotide cyclase"/>
    <property type="match status" value="1"/>
</dbReference>
<evidence type="ECO:0000313" key="3">
    <source>
        <dbReference type="Proteomes" id="UP001199525"/>
    </source>
</evidence>
<organism evidence="2 3">
    <name type="scientific">Nostoc favosum CHAB5714</name>
    <dbReference type="NCBI Taxonomy" id="2780399"/>
    <lineage>
        <taxon>Bacteria</taxon>
        <taxon>Bacillati</taxon>
        <taxon>Cyanobacteriota</taxon>
        <taxon>Cyanophyceae</taxon>
        <taxon>Nostocales</taxon>
        <taxon>Nostocaceae</taxon>
        <taxon>Nostoc</taxon>
        <taxon>Nostoc favosum</taxon>
    </lineage>
</organism>
<dbReference type="Proteomes" id="UP001199525">
    <property type="component" value="Unassembled WGS sequence"/>
</dbReference>
<gene>
    <name evidence="2" type="ORF">LC586_06940</name>
</gene>
<sequence length="56" mass="6000">MYRGSSSDVSEIVTVSLGVASTIPIPENLPDTLIALTDKALYAAKQQGRDRYSVSN</sequence>
<dbReference type="Pfam" id="PF00990">
    <property type="entry name" value="GGDEF"/>
    <property type="match status" value="1"/>
</dbReference>
<reference evidence="2 3" key="1">
    <citation type="journal article" date="2021" name="Microorganisms">
        <title>Genome Evolution of Filamentous Cyanobacterium Nostoc Species: From Facultative Symbiosis to Free Living.</title>
        <authorList>
            <person name="Huo D."/>
            <person name="Li H."/>
            <person name="Cai F."/>
            <person name="Guo X."/>
            <person name="Qiao Z."/>
            <person name="Wang W."/>
            <person name="Yu G."/>
            <person name="Li R."/>
        </authorList>
    </citation>
    <scope>NUCLEOTIDE SEQUENCE [LARGE SCALE GENOMIC DNA]</scope>
    <source>
        <strain evidence="2 3">CHAB 5714</strain>
    </source>
</reference>
<accession>A0ABS8I442</accession>
<evidence type="ECO:0000313" key="2">
    <source>
        <dbReference type="EMBL" id="MCC5598958.1"/>
    </source>
</evidence>
<dbReference type="InterPro" id="IPR029787">
    <property type="entry name" value="Nucleotide_cyclase"/>
</dbReference>